<dbReference type="InterPro" id="IPR012347">
    <property type="entry name" value="Ferritin-like"/>
</dbReference>
<name>A0A6B8RQW5_9BACL</name>
<dbReference type="Pfam" id="PF11553">
    <property type="entry name" value="DUF3231"/>
    <property type="match status" value="2"/>
</dbReference>
<organism evidence="1 2">
    <name type="scientific">Paenibacillus psychroresistens</name>
    <dbReference type="NCBI Taxonomy" id="1778678"/>
    <lineage>
        <taxon>Bacteria</taxon>
        <taxon>Bacillati</taxon>
        <taxon>Bacillota</taxon>
        <taxon>Bacilli</taxon>
        <taxon>Bacillales</taxon>
        <taxon>Paenibacillaceae</taxon>
        <taxon>Paenibacillus</taxon>
    </lineage>
</organism>
<sequence>MIAIAAIGNIVFFLVTQIILDRIRPIIDLSNNIPIFVHNKLNYFKGGLNNPMPNENEHNIRLTSVEITNLWLSYSNDSMAICVLKYFLAKVQDTEVRPIIEYALKLSTNHVERVTKIFNKENFPIPEGFKEEDVNVTAPPLYSDTFYLIYLQNMSRAGLIAYSLAVPLMARSDVLDFYSACLTSSMELNINASKVMLSKGIYSRAPYTSIPDKVEFIKKQNYLEGFFKFGDTRPLDVIEITAIFVCTMTNVLGKILLTGFSQVAKLKEVREFMYRGTRIAQKHIEVFGSLLQKDNLSSPATWDSEVTNSTVSPFSDKLMMYHTRVLSLASIANYGTSIAASSRHDITVMYARLTMEFGLFGDDGSNIMIENEWMEQPPLADNRKELARV</sequence>
<dbReference type="Gene3D" id="1.20.1260.10">
    <property type="match status" value="2"/>
</dbReference>
<evidence type="ECO:0000313" key="2">
    <source>
        <dbReference type="Proteomes" id="UP000426246"/>
    </source>
</evidence>
<dbReference type="AlphaFoldDB" id="A0A6B8RQW5"/>
<protein>
    <submittedName>
        <fullName evidence="1">DUF3231 family protein</fullName>
    </submittedName>
</protein>
<dbReference type="KEGG" id="ppsc:EHS13_26045"/>
<gene>
    <name evidence="1" type="ORF">EHS13_26045</name>
</gene>
<accession>A0A6B8RQW5</accession>
<dbReference type="RefSeq" id="WP_155703199.1">
    <property type="nucleotide sequence ID" value="NZ_CP034235.1"/>
</dbReference>
<proteinExistence type="predicted"/>
<keyword evidence="2" id="KW-1185">Reference proteome</keyword>
<evidence type="ECO:0000313" key="1">
    <source>
        <dbReference type="EMBL" id="QGQ98102.1"/>
    </source>
</evidence>
<reference evidence="2" key="1">
    <citation type="submission" date="2018-11" db="EMBL/GenBank/DDBJ databases">
        <title>Complete genome sequence of Paenibacillus sp. ML311-T8.</title>
        <authorList>
            <person name="Nam Y.-D."/>
            <person name="Kang J."/>
            <person name="Chung W.-H."/>
            <person name="Park Y.S."/>
        </authorList>
    </citation>
    <scope>NUCLEOTIDE SEQUENCE [LARGE SCALE GENOMIC DNA]</scope>
    <source>
        <strain evidence="2">ML311-T8</strain>
    </source>
</reference>
<dbReference type="EMBL" id="CP034235">
    <property type="protein sequence ID" value="QGQ98102.1"/>
    <property type="molecule type" value="Genomic_DNA"/>
</dbReference>
<dbReference type="InterPro" id="IPR021617">
    <property type="entry name" value="DUF3231"/>
</dbReference>
<dbReference type="Proteomes" id="UP000426246">
    <property type="component" value="Chromosome"/>
</dbReference>